<proteinExistence type="predicted"/>
<gene>
    <name evidence="1" type="ORF">KDK92_19955</name>
</gene>
<name>A0A9J6P5N9_9CLOT</name>
<protein>
    <submittedName>
        <fullName evidence="1">YkuS family protein</fullName>
    </submittedName>
</protein>
<reference evidence="1" key="1">
    <citation type="journal article" date="2021" name="mSystems">
        <title>Bacteria and Archaea Synergistically Convert Glycine Betaine to Biogenic Methane in the Formosa Cold Seep of the South China Sea.</title>
        <authorList>
            <person name="Li L."/>
            <person name="Zhang W."/>
            <person name="Zhang S."/>
            <person name="Song L."/>
            <person name="Sun Q."/>
            <person name="Zhang H."/>
            <person name="Xiang H."/>
            <person name="Dong X."/>
        </authorList>
    </citation>
    <scope>NUCLEOTIDE SEQUENCE</scope>
    <source>
        <strain evidence="1">ZWT</strain>
    </source>
</reference>
<dbReference type="EMBL" id="JAGSOJ010000004">
    <property type="protein sequence ID" value="MCM1992023.1"/>
    <property type="molecule type" value="Genomic_DNA"/>
</dbReference>
<comment type="caution">
    <text evidence="1">The sequence shown here is derived from an EMBL/GenBank/DDBJ whole genome shotgun (WGS) entry which is preliminary data.</text>
</comment>
<dbReference type="InterPro" id="IPR005370">
    <property type="entry name" value="UPF0180"/>
</dbReference>
<sequence length="85" mass="9460">MKKVAVQKGLGPIKNHLENEGFKVKEFDNRKKSAKNYLDKFDAVVITGESKDVMGIEDTLTNASIINADGMSAEDVKNELDREMT</sequence>
<dbReference type="Proteomes" id="UP001056429">
    <property type="component" value="Unassembled WGS sequence"/>
</dbReference>
<evidence type="ECO:0000313" key="2">
    <source>
        <dbReference type="Proteomes" id="UP001056429"/>
    </source>
</evidence>
<keyword evidence="2" id="KW-1185">Reference proteome</keyword>
<accession>A0A9J6P5N9</accession>
<dbReference type="AlphaFoldDB" id="A0A9J6P5N9"/>
<reference evidence="1" key="2">
    <citation type="submission" date="2021-04" db="EMBL/GenBank/DDBJ databases">
        <authorList>
            <person name="Dong X."/>
        </authorList>
    </citation>
    <scope>NUCLEOTIDE SEQUENCE</scope>
    <source>
        <strain evidence="1">ZWT</strain>
    </source>
</reference>
<organism evidence="1 2">
    <name type="scientific">Oceanirhabdus seepicola</name>
    <dbReference type="NCBI Taxonomy" id="2828781"/>
    <lineage>
        <taxon>Bacteria</taxon>
        <taxon>Bacillati</taxon>
        <taxon>Bacillota</taxon>
        <taxon>Clostridia</taxon>
        <taxon>Eubacteriales</taxon>
        <taxon>Clostridiaceae</taxon>
        <taxon>Oceanirhabdus</taxon>
    </lineage>
</organism>
<dbReference type="RefSeq" id="WP_250861153.1">
    <property type="nucleotide sequence ID" value="NZ_JAGSOJ010000004.1"/>
</dbReference>
<dbReference type="Pfam" id="PF03698">
    <property type="entry name" value="UPF0180"/>
    <property type="match status" value="1"/>
</dbReference>
<evidence type="ECO:0000313" key="1">
    <source>
        <dbReference type="EMBL" id="MCM1992023.1"/>
    </source>
</evidence>